<evidence type="ECO:0000256" key="2">
    <source>
        <dbReference type="SAM" id="SignalP"/>
    </source>
</evidence>
<name>A0A022QY67_ERYGU</name>
<dbReference type="Pfam" id="PF21529">
    <property type="entry name" value="GLV1-2"/>
    <property type="match status" value="1"/>
</dbReference>
<evidence type="ECO:0000256" key="1">
    <source>
        <dbReference type="SAM" id="MobiDB-lite"/>
    </source>
</evidence>
<evidence type="ECO:0000313" key="3">
    <source>
        <dbReference type="EMBL" id="EYU32866.1"/>
    </source>
</evidence>
<organism evidence="3 4">
    <name type="scientific">Erythranthe guttata</name>
    <name type="common">Yellow monkey flower</name>
    <name type="synonym">Mimulus guttatus</name>
    <dbReference type="NCBI Taxonomy" id="4155"/>
    <lineage>
        <taxon>Eukaryota</taxon>
        <taxon>Viridiplantae</taxon>
        <taxon>Streptophyta</taxon>
        <taxon>Embryophyta</taxon>
        <taxon>Tracheophyta</taxon>
        <taxon>Spermatophyta</taxon>
        <taxon>Magnoliopsida</taxon>
        <taxon>eudicotyledons</taxon>
        <taxon>Gunneridae</taxon>
        <taxon>Pentapetalae</taxon>
        <taxon>asterids</taxon>
        <taxon>lamiids</taxon>
        <taxon>Lamiales</taxon>
        <taxon>Phrymaceae</taxon>
        <taxon>Erythranthe</taxon>
    </lineage>
</organism>
<dbReference type="EMBL" id="KI630827">
    <property type="protein sequence ID" value="EYU32866.1"/>
    <property type="molecule type" value="Genomic_DNA"/>
</dbReference>
<protein>
    <submittedName>
        <fullName evidence="3">Uncharacterized protein</fullName>
    </submittedName>
</protein>
<proteinExistence type="predicted"/>
<feature type="chain" id="PRO_5001504661" evidence="2">
    <location>
        <begin position="19"/>
        <end position="135"/>
    </location>
</feature>
<feature type="compositionally biased region" description="Polar residues" evidence="1">
    <location>
        <begin position="94"/>
        <end position="110"/>
    </location>
</feature>
<evidence type="ECO:0000313" key="4">
    <source>
        <dbReference type="Proteomes" id="UP000030748"/>
    </source>
</evidence>
<dbReference type="Proteomes" id="UP000030748">
    <property type="component" value="Unassembled WGS sequence"/>
</dbReference>
<gene>
    <name evidence="3" type="ORF">MIMGU_mgv1a022218mg</name>
</gene>
<reference evidence="3 4" key="1">
    <citation type="journal article" date="2013" name="Proc. Natl. Acad. Sci. U.S.A.">
        <title>Fine-scale variation in meiotic recombination in Mimulus inferred from population shotgun sequencing.</title>
        <authorList>
            <person name="Hellsten U."/>
            <person name="Wright K.M."/>
            <person name="Jenkins J."/>
            <person name="Shu S."/>
            <person name="Yuan Y."/>
            <person name="Wessler S.R."/>
            <person name="Schmutz J."/>
            <person name="Willis J.H."/>
            <person name="Rokhsar D.S."/>
        </authorList>
    </citation>
    <scope>NUCLEOTIDE SEQUENCE [LARGE SCALE GENOMIC DNA]</scope>
    <source>
        <strain evidence="4">cv. DUN x IM62</strain>
    </source>
</reference>
<dbReference type="PANTHER" id="PTHR34961:SF7">
    <property type="entry name" value="TRANSMEMBRANE PROTEIN"/>
    <property type="match status" value="1"/>
</dbReference>
<feature type="region of interest" description="Disordered" evidence="1">
    <location>
        <begin position="90"/>
        <end position="135"/>
    </location>
</feature>
<accession>A0A022QY67</accession>
<feature type="signal peptide" evidence="2">
    <location>
        <begin position="1"/>
        <end position="18"/>
    </location>
</feature>
<sequence length="135" mass="15433">MASRVYLVLFIFLHACSARPITIHDKETVTQLEQLSIKDLMASVANKFTTRGTNVVHKDKDRQKSPSVQEAENIEENFLNKDFMIMKREERSILESTQSSAEENLSSKSNDPMEDVVVMDYAQPHRKPPIHNKGT</sequence>
<dbReference type="InterPro" id="IPR053313">
    <property type="entry name" value="RGF"/>
</dbReference>
<keyword evidence="2" id="KW-0732">Signal</keyword>
<dbReference type="AlphaFoldDB" id="A0A022QY67"/>
<dbReference type="PANTHER" id="PTHR34961">
    <property type="entry name" value="TRANSMEMBRANE PROTEIN"/>
    <property type="match status" value="1"/>
</dbReference>
<keyword evidence="4" id="KW-1185">Reference proteome</keyword>
<feature type="compositionally biased region" description="Basic residues" evidence="1">
    <location>
        <begin position="124"/>
        <end position="135"/>
    </location>
</feature>
<dbReference type="InterPro" id="IPR049306">
    <property type="entry name" value="GLV1-2"/>
</dbReference>